<dbReference type="EMBL" id="CSWP01000009">
    <property type="protein sequence ID" value="CPV67040.1"/>
    <property type="molecule type" value="Genomic_DNA"/>
</dbReference>
<proteinExistence type="predicted"/>
<organism evidence="1 2">
    <name type="scientific">Mycobacteroides abscessus</name>
    <dbReference type="NCBI Taxonomy" id="36809"/>
    <lineage>
        <taxon>Bacteria</taxon>
        <taxon>Bacillati</taxon>
        <taxon>Actinomycetota</taxon>
        <taxon>Actinomycetes</taxon>
        <taxon>Mycobacteriales</taxon>
        <taxon>Mycobacteriaceae</taxon>
        <taxon>Mycobacteroides</taxon>
    </lineage>
</organism>
<gene>
    <name evidence="1" type="ORF">ERS075579_04137</name>
</gene>
<accession>A0A0U0ZRF3</accession>
<name>A0A0U0ZRF3_9MYCO</name>
<dbReference type="Proteomes" id="UP000045782">
    <property type="component" value="Unassembled WGS sequence"/>
</dbReference>
<evidence type="ECO:0000313" key="2">
    <source>
        <dbReference type="Proteomes" id="UP000045782"/>
    </source>
</evidence>
<dbReference type="AlphaFoldDB" id="A0A0U0ZRF3"/>
<dbReference type="RefSeq" id="WP_052619160.1">
    <property type="nucleotide sequence ID" value="NZ_CSWP01000009.1"/>
</dbReference>
<evidence type="ECO:0000313" key="1">
    <source>
        <dbReference type="EMBL" id="CPV67040.1"/>
    </source>
</evidence>
<reference evidence="1 2" key="1">
    <citation type="submission" date="2015-03" db="EMBL/GenBank/DDBJ databases">
        <authorList>
            <person name="Murphy D."/>
        </authorList>
    </citation>
    <scope>NUCLEOTIDE SEQUENCE [LARGE SCALE GENOMIC DNA]</scope>
    <source>
        <strain evidence="1 2">PAP088</strain>
    </source>
</reference>
<protein>
    <submittedName>
        <fullName evidence="1">Uncharacterized protein</fullName>
    </submittedName>
</protein>
<sequence length="283" mass="32154">MSAHATSSELLASLHRHYIEPGSLQPGGVFVSEVTPNGTWVSDHYGRCDAIYCGFTATSKRLLIGHELKVSRPDWLRELKSPYKADGWATECHEFWLVVSDPRIVDEGELPDGWGLMTPGGRGGRMKRLVKAETKRNHRPAWDVVRAVLARYDTERKEIMEDYRDNARRYVQPEIRAELEKQFGPRMTQLEQTLQEHLDKIRAIEDAVGARICWEPDRFENIPVGQVSLAQLGERMAGPRAQQLAATALRYMPDSERLRGTLDQLEHIAGQLRRLAELESGQS</sequence>